<organism evidence="9 10">
    <name type="scientific">Pseudoalteromonas undina</name>
    <dbReference type="NCBI Taxonomy" id="43660"/>
    <lineage>
        <taxon>Bacteria</taxon>
        <taxon>Pseudomonadati</taxon>
        <taxon>Pseudomonadota</taxon>
        <taxon>Gammaproteobacteria</taxon>
        <taxon>Alteromonadales</taxon>
        <taxon>Pseudoalteromonadaceae</taxon>
        <taxon>Pseudoalteromonas</taxon>
    </lineage>
</organism>
<feature type="transmembrane region" description="Helical" evidence="6">
    <location>
        <begin position="176"/>
        <end position="193"/>
    </location>
</feature>
<comment type="caution">
    <text evidence="9">The sequence shown here is derived from an EMBL/GenBank/DDBJ whole genome shotgun (WGS) entry which is preliminary data.</text>
</comment>
<feature type="transmembrane region" description="Helical" evidence="6">
    <location>
        <begin position="105"/>
        <end position="129"/>
    </location>
</feature>
<evidence type="ECO:0000259" key="7">
    <source>
        <dbReference type="Pfam" id="PF00924"/>
    </source>
</evidence>
<keyword evidence="5 6" id="KW-0472">Membrane</keyword>
<dbReference type="InterPro" id="IPR023408">
    <property type="entry name" value="MscS_beta-dom_sf"/>
</dbReference>
<name>A0ABN0NFD3_9GAMM</name>
<reference evidence="9" key="1">
    <citation type="journal article" date="2012" name="J. Bacteriol.">
        <title>Genome sequences of type strains of seven species of the marine bacterium Pseudoalteromonas.</title>
        <authorList>
            <person name="Xie B.B."/>
            <person name="Shu Y.L."/>
            <person name="Qin Q.L."/>
            <person name="Rong J.C."/>
            <person name="Zhang X.Y."/>
            <person name="Chen X.L."/>
            <person name="Shi M."/>
            <person name="He H.L."/>
            <person name="Zhou B.C."/>
            <person name="Zhang Y.Z."/>
        </authorList>
    </citation>
    <scope>NUCLEOTIDE SEQUENCE [LARGE SCALE GENOMIC DNA]</scope>
    <source>
        <strain evidence="9">NCIMB 2128</strain>
    </source>
</reference>
<evidence type="ECO:0000259" key="8">
    <source>
        <dbReference type="Pfam" id="PF21082"/>
    </source>
</evidence>
<dbReference type="InterPro" id="IPR010920">
    <property type="entry name" value="LSM_dom_sf"/>
</dbReference>
<feature type="domain" description="Mechanosensitive ion channel MscS" evidence="7">
    <location>
        <begin position="196"/>
        <end position="263"/>
    </location>
</feature>
<sequence length="422" mass="47261">MTGTRAQLRDFLLQWFGDYFPGSPFLWYDLIVLAWIALFALILHLILRLVSQRLVKNRFSEQAAQPDSKSPLYSAQKLARNISFVLQGAVVVIQAQLWVPEGTTFLYLIQMITDQWIILFALLSLFSLLDIFQAISDKRPLSAHFPLRGFLQTIKLIASVLTAILAVSLLMNKSPLILLSGLGALSAVLLLVFKDAILGLVAGIQLSANNMLAVGDWLEMPKYGADGDVIDIALTTVKVRNWDKTITTIPTYALISDSFKNWRGMSDSGGRRIKRSIHLEMSSVHFLDEAAVVALKKADLLSEYLESMLLVIEEQNTTKKVDMSCTLNGRRLTNVGTFRHYLVALLKQHPHIHQGMTLMVRQLAPTTQGLPIEIYAFTNTTNWGEYENIQSDIFDHILAVLPAFSLRAHEAPTGSDIRQLIK</sequence>
<dbReference type="SUPFAM" id="SSF50182">
    <property type="entry name" value="Sm-like ribonucleoproteins"/>
    <property type="match status" value="1"/>
</dbReference>
<evidence type="ECO:0000256" key="2">
    <source>
        <dbReference type="ARBA" id="ARBA00008017"/>
    </source>
</evidence>
<feature type="transmembrane region" description="Helical" evidence="6">
    <location>
        <begin position="150"/>
        <end position="170"/>
    </location>
</feature>
<dbReference type="PANTHER" id="PTHR30414:SF0">
    <property type="entry name" value="MINICONDUCTANCE MECHANOSENSITIVE CHANNEL YBDG"/>
    <property type="match status" value="1"/>
</dbReference>
<evidence type="ECO:0000313" key="10">
    <source>
        <dbReference type="Proteomes" id="UP000016534"/>
    </source>
</evidence>
<dbReference type="Pfam" id="PF21082">
    <property type="entry name" value="MS_channel_3rd"/>
    <property type="match status" value="1"/>
</dbReference>
<dbReference type="InterPro" id="IPR049278">
    <property type="entry name" value="MS_channel_C"/>
</dbReference>
<keyword evidence="10" id="KW-1185">Reference proteome</keyword>
<dbReference type="Proteomes" id="UP000016534">
    <property type="component" value="Unassembled WGS sequence"/>
</dbReference>
<dbReference type="Gene3D" id="2.30.30.60">
    <property type="match status" value="1"/>
</dbReference>
<dbReference type="InterPro" id="IPR006685">
    <property type="entry name" value="MscS_channel_2nd"/>
</dbReference>
<evidence type="ECO:0000256" key="4">
    <source>
        <dbReference type="ARBA" id="ARBA00022989"/>
    </source>
</evidence>
<evidence type="ECO:0000256" key="5">
    <source>
        <dbReference type="ARBA" id="ARBA00023136"/>
    </source>
</evidence>
<dbReference type="EMBL" id="AHCF02000034">
    <property type="protein sequence ID" value="ERG60122.1"/>
    <property type="molecule type" value="Genomic_DNA"/>
</dbReference>
<gene>
    <name evidence="9" type="ORF">PUND_14051</name>
</gene>
<evidence type="ECO:0008006" key="11">
    <source>
        <dbReference type="Google" id="ProtNLM"/>
    </source>
</evidence>
<comment type="subcellular location">
    <subcellularLocation>
        <location evidence="1">Endomembrane system</location>
        <topology evidence="1">Multi-pass membrane protein</topology>
    </subcellularLocation>
</comment>
<accession>A0ABN0NFD3</accession>
<evidence type="ECO:0000256" key="1">
    <source>
        <dbReference type="ARBA" id="ARBA00004127"/>
    </source>
</evidence>
<dbReference type="PANTHER" id="PTHR30414">
    <property type="entry name" value="MINICONDUCTANCE MECHANOSENSITIVE CHANNEL YBDG"/>
    <property type="match status" value="1"/>
</dbReference>
<keyword evidence="3 6" id="KW-0812">Transmembrane</keyword>
<keyword evidence="4 6" id="KW-1133">Transmembrane helix</keyword>
<protein>
    <recommendedName>
        <fullName evidence="11">Miniconductance mechanosensitive channel</fullName>
    </recommendedName>
</protein>
<reference evidence="9" key="2">
    <citation type="submission" date="2013-04" db="EMBL/GenBank/DDBJ databases">
        <title>Genome sequence of Pseudoalteromonas undina.</title>
        <authorList>
            <person name="Xie B.-B."/>
            <person name="Rong J.-C."/>
            <person name="Qin Q.-L."/>
            <person name="Shu Y.-L."/>
            <person name="Zhang Y.-Z."/>
        </authorList>
    </citation>
    <scope>NUCLEOTIDE SEQUENCE</scope>
    <source>
        <strain evidence="9">NCIMB 2128</strain>
    </source>
</reference>
<evidence type="ECO:0000256" key="6">
    <source>
        <dbReference type="SAM" id="Phobius"/>
    </source>
</evidence>
<evidence type="ECO:0000256" key="3">
    <source>
        <dbReference type="ARBA" id="ARBA00022692"/>
    </source>
</evidence>
<evidence type="ECO:0000313" key="9">
    <source>
        <dbReference type="EMBL" id="ERG60122.1"/>
    </source>
</evidence>
<feature type="domain" description="Mechanosensitive ion channel MscS C-terminal" evidence="8">
    <location>
        <begin position="339"/>
        <end position="401"/>
    </location>
</feature>
<proteinExistence type="inferred from homology"/>
<comment type="similarity">
    <text evidence="2">Belongs to the MscS (TC 1.A.23) family.</text>
</comment>
<feature type="transmembrane region" description="Helical" evidence="6">
    <location>
        <begin position="25"/>
        <end position="50"/>
    </location>
</feature>
<dbReference type="InterPro" id="IPR030192">
    <property type="entry name" value="YbdG"/>
</dbReference>
<dbReference type="Pfam" id="PF00924">
    <property type="entry name" value="MS_channel_2nd"/>
    <property type="match status" value="1"/>
</dbReference>